<keyword evidence="4" id="KW-0560">Oxidoreductase</keyword>
<protein>
    <recommendedName>
        <fullName evidence="1">alcohol dehydrogenase</fullName>
        <ecNumber evidence="1">1.1.1.1</ecNumber>
    </recommendedName>
</protein>
<dbReference type="RefSeq" id="XP_020864076.1">
    <property type="nucleotide sequence ID" value="XM_021008417.1"/>
</dbReference>
<evidence type="ECO:0000256" key="5">
    <source>
        <dbReference type="ARBA" id="ARBA00023027"/>
    </source>
</evidence>
<dbReference type="GeneID" id="110223081"/>
<keyword evidence="2" id="KW-0479">Metal-binding</keyword>
<evidence type="ECO:0000313" key="6">
    <source>
        <dbReference type="Proteomes" id="UP000515140"/>
    </source>
</evidence>
<dbReference type="AlphaFoldDB" id="A0A6P5M7C4"/>
<dbReference type="PANTHER" id="PTHR43880">
    <property type="entry name" value="ALCOHOL DEHYDROGENASE"/>
    <property type="match status" value="1"/>
</dbReference>
<gene>
    <name evidence="7" type="primary">LOC110223081</name>
</gene>
<organism evidence="6 7">
    <name type="scientific">Phascolarctos cinereus</name>
    <name type="common">Koala</name>
    <dbReference type="NCBI Taxonomy" id="38626"/>
    <lineage>
        <taxon>Eukaryota</taxon>
        <taxon>Metazoa</taxon>
        <taxon>Chordata</taxon>
        <taxon>Craniata</taxon>
        <taxon>Vertebrata</taxon>
        <taxon>Euteleostomi</taxon>
        <taxon>Mammalia</taxon>
        <taxon>Metatheria</taxon>
        <taxon>Diprotodontia</taxon>
        <taxon>Phascolarctidae</taxon>
        <taxon>Phascolarctos</taxon>
    </lineage>
</organism>
<proteinExistence type="predicted"/>
<accession>A0A6P5M7C4</accession>
<dbReference type="KEGG" id="pcw:110223081"/>
<dbReference type="Gene3D" id="3.40.50.720">
    <property type="entry name" value="NAD(P)-binding Rossmann-like Domain"/>
    <property type="match status" value="1"/>
</dbReference>
<dbReference type="PANTHER" id="PTHR43880:SF1">
    <property type="entry name" value="ALCOHOL DEHYDROGENASE 1A"/>
    <property type="match status" value="1"/>
</dbReference>
<keyword evidence="6" id="KW-1185">Reference proteome</keyword>
<dbReference type="InParanoid" id="A0A6P5M7C4"/>
<reference evidence="7" key="1">
    <citation type="submission" date="2025-08" db="UniProtKB">
        <authorList>
            <consortium name="RefSeq"/>
        </authorList>
    </citation>
    <scope>IDENTIFICATION</scope>
    <source>
        <tissue evidence="7">Spleen</tissue>
    </source>
</reference>
<dbReference type="InterPro" id="IPR011032">
    <property type="entry name" value="GroES-like_sf"/>
</dbReference>
<evidence type="ECO:0000256" key="2">
    <source>
        <dbReference type="ARBA" id="ARBA00022723"/>
    </source>
</evidence>
<dbReference type="SUPFAM" id="SSF50129">
    <property type="entry name" value="GroES-like"/>
    <property type="match status" value="1"/>
</dbReference>
<dbReference type="GO" id="GO:0008270">
    <property type="term" value="F:zinc ion binding"/>
    <property type="evidence" value="ECO:0007669"/>
    <property type="project" value="TreeGrafter"/>
</dbReference>
<dbReference type="GO" id="GO:0042572">
    <property type="term" value="P:retinol metabolic process"/>
    <property type="evidence" value="ECO:0007669"/>
    <property type="project" value="TreeGrafter"/>
</dbReference>
<dbReference type="GO" id="GO:0004745">
    <property type="term" value="F:all-trans-retinol dehydrogenase (NAD+) activity"/>
    <property type="evidence" value="ECO:0007669"/>
    <property type="project" value="TreeGrafter"/>
</dbReference>
<keyword evidence="3" id="KW-0862">Zinc</keyword>
<keyword evidence="5" id="KW-0520">NAD</keyword>
<evidence type="ECO:0000256" key="3">
    <source>
        <dbReference type="ARBA" id="ARBA00022833"/>
    </source>
</evidence>
<evidence type="ECO:0000256" key="4">
    <source>
        <dbReference type="ARBA" id="ARBA00023002"/>
    </source>
</evidence>
<dbReference type="EC" id="1.1.1.1" evidence="1"/>
<sequence>NTFCFSLIYEIYVCVSSKTAAFLATNQAFGVCVMVGVPPTGQNISFNPMLLLTGRTWKGAILGGFKSKDDIPTLVSDVIAKKFTLDPLITQVSTFDKINEGFDMLRSGKSIRTVLKM</sequence>
<name>A0A6P5M7C4_PHACI</name>
<dbReference type="Proteomes" id="UP000515140">
    <property type="component" value="Unplaced"/>
</dbReference>
<evidence type="ECO:0000313" key="7">
    <source>
        <dbReference type="RefSeq" id="XP_020864076.1"/>
    </source>
</evidence>
<dbReference type="GO" id="GO:0005829">
    <property type="term" value="C:cytosol"/>
    <property type="evidence" value="ECO:0007669"/>
    <property type="project" value="TreeGrafter"/>
</dbReference>
<dbReference type="Gene3D" id="3.90.180.10">
    <property type="entry name" value="Medium-chain alcohol dehydrogenases, catalytic domain"/>
    <property type="match status" value="1"/>
</dbReference>
<evidence type="ECO:0000256" key="1">
    <source>
        <dbReference type="ARBA" id="ARBA00013190"/>
    </source>
</evidence>
<feature type="non-terminal residue" evidence="7">
    <location>
        <position position="1"/>
    </location>
</feature>
<dbReference type="GO" id="GO:0042573">
    <property type="term" value="P:retinoic acid metabolic process"/>
    <property type="evidence" value="ECO:0007669"/>
    <property type="project" value="TreeGrafter"/>
</dbReference>